<proteinExistence type="predicted"/>
<reference evidence="1" key="1">
    <citation type="journal article" date="2014" name="Genome Biol. Evol.">
        <title>Pangenome evidence for extensive interdomain horizontal transfer affecting lineage core and shell genes in uncultured planktonic thaumarchaeota and euryarchaeota.</title>
        <authorList>
            <person name="Deschamps P."/>
            <person name="Zivanovic Y."/>
            <person name="Moreira D."/>
            <person name="Rodriguez-Valera F."/>
            <person name="Lopez-Garcia P."/>
        </authorList>
    </citation>
    <scope>NUCLEOTIDE SEQUENCE</scope>
</reference>
<organism evidence="1">
    <name type="scientific">uncultured marine thaumarchaeote KM3_53_E03</name>
    <dbReference type="NCBI Taxonomy" id="1456184"/>
    <lineage>
        <taxon>Archaea</taxon>
        <taxon>Nitrososphaerota</taxon>
        <taxon>environmental samples</taxon>
    </lineage>
</organism>
<accession>A0A075HD30</accession>
<evidence type="ECO:0000313" key="1">
    <source>
        <dbReference type="EMBL" id="AIF11783.1"/>
    </source>
</evidence>
<sequence length="182" mass="20442">MVYKFKPMELSFEFEKRWYDLAETIDINVNLKANGEVHVREARVDLVCEQIHTRNQSGVSMGSGGASSIAGGSFSRSNDYVPSTTSVNQTKESYVHSSVVFLKDKTLHQSDLIAHTAKLKIEQQPPPHFEDAKALVRNSEESWTFKWKLVASVNIARGRDQKKQRQVNVKLTLSSSSKLSGN</sequence>
<name>A0A075HD30_9ARCH</name>
<protein>
    <submittedName>
        <fullName evidence="1">Uncharacterized protein</fullName>
    </submittedName>
</protein>
<dbReference type="EMBL" id="KF900926">
    <property type="protein sequence ID" value="AIF11783.1"/>
    <property type="molecule type" value="Genomic_DNA"/>
</dbReference>
<dbReference type="AlphaFoldDB" id="A0A075HD30"/>